<dbReference type="Proteomes" id="UP000051751">
    <property type="component" value="Unassembled WGS sequence"/>
</dbReference>
<protein>
    <submittedName>
        <fullName evidence="1">Uncharacterized protein</fullName>
    </submittedName>
</protein>
<accession>A0A0R2FR28</accession>
<evidence type="ECO:0000313" key="1">
    <source>
        <dbReference type="EMBL" id="KRN28837.1"/>
    </source>
</evidence>
<keyword evidence="3" id="KW-1185">Reference proteome</keyword>
<dbReference type="EMBL" id="JQAZ01000002">
    <property type="protein sequence ID" value="KRN32753.1"/>
    <property type="molecule type" value="Genomic_DNA"/>
</dbReference>
<reference evidence="3 4" key="1">
    <citation type="journal article" date="2015" name="Genome Announc.">
        <title>Expanding the biotechnology potential of lactobacilli through comparative genomics of 213 strains and associated genera.</title>
        <authorList>
            <person name="Sun Z."/>
            <person name="Harris H.M."/>
            <person name="McCann A."/>
            <person name="Guo C."/>
            <person name="Argimon S."/>
            <person name="Zhang W."/>
            <person name="Yang X."/>
            <person name="Jeffery I.B."/>
            <person name="Cooney J.C."/>
            <person name="Kagawa T.F."/>
            <person name="Liu W."/>
            <person name="Song Y."/>
            <person name="Salvetti E."/>
            <person name="Wrobel A."/>
            <person name="Rasinkangas P."/>
            <person name="Parkhill J."/>
            <person name="Rea M.C."/>
            <person name="O'Sullivan O."/>
            <person name="Ritari J."/>
            <person name="Douillard F.P."/>
            <person name="Paul Ross R."/>
            <person name="Yang R."/>
            <person name="Briner A.E."/>
            <person name="Felis G.E."/>
            <person name="de Vos W.M."/>
            <person name="Barrangou R."/>
            <person name="Klaenhammer T.R."/>
            <person name="Caufield P.W."/>
            <person name="Cui Y."/>
            <person name="Zhang H."/>
            <person name="O'Toole P.W."/>
        </authorList>
    </citation>
    <scope>NUCLEOTIDE SEQUENCE [LARGE SCALE GENOMIC DNA]</scope>
    <source>
        <strain evidence="1 4">ATCC BAA-66</strain>
        <strain evidence="2 3">DSM 13344</strain>
    </source>
</reference>
<sequence>MKMTTRYTAELDPLNGTNVHGHVQLELSGDMLKLWINLYAATPELAYHIQLTPYVAERDQALIDNAEMETETVTAALGQQLLDVSAAQQELIANADGELILTEQFALPEKLQQLDQFVLYVFEEETAHAVAVGALDIA</sequence>
<dbReference type="PATRIC" id="fig|81857.3.peg.1050"/>
<proteinExistence type="predicted"/>
<comment type="caution">
    <text evidence="1">The sequence shown here is derived from an EMBL/GenBank/DDBJ whole genome shotgun (WGS) entry which is preliminary data.</text>
</comment>
<evidence type="ECO:0000313" key="4">
    <source>
        <dbReference type="Proteomes" id="UP000051751"/>
    </source>
</evidence>
<dbReference type="AlphaFoldDB" id="A0A0R2FR28"/>
<name>A0A0R2FR28_9LACO</name>
<dbReference type="EMBL" id="JQAT01000002">
    <property type="protein sequence ID" value="KRN28837.1"/>
    <property type="molecule type" value="Genomic_DNA"/>
</dbReference>
<organism evidence="1 4">
    <name type="scientific">Lactobacillus selangorensis</name>
    <dbReference type="NCBI Taxonomy" id="81857"/>
    <lineage>
        <taxon>Bacteria</taxon>
        <taxon>Bacillati</taxon>
        <taxon>Bacillota</taxon>
        <taxon>Bacilli</taxon>
        <taxon>Lactobacillales</taxon>
        <taxon>Lactobacillaceae</taxon>
        <taxon>Lactobacillus</taxon>
    </lineage>
</organism>
<evidence type="ECO:0000313" key="3">
    <source>
        <dbReference type="Proteomes" id="UP000051645"/>
    </source>
</evidence>
<gene>
    <name evidence="1" type="ORF">IV38_GL001044</name>
    <name evidence="2" type="ORF">IV40_GL000809</name>
</gene>
<dbReference type="Proteomes" id="UP000051645">
    <property type="component" value="Unassembled WGS sequence"/>
</dbReference>
<evidence type="ECO:0000313" key="2">
    <source>
        <dbReference type="EMBL" id="KRN32753.1"/>
    </source>
</evidence>
<dbReference type="STRING" id="81857.IV38_GL001044"/>